<protein>
    <recommendedName>
        <fullName evidence="3">PilZ domain-containing protein</fullName>
    </recommendedName>
</protein>
<gene>
    <name evidence="1" type="ORF">HF685_01890</name>
</gene>
<dbReference type="EMBL" id="CP051217">
    <property type="protein sequence ID" value="QJB68205.1"/>
    <property type="molecule type" value="Genomic_DNA"/>
</dbReference>
<evidence type="ECO:0000313" key="1">
    <source>
        <dbReference type="EMBL" id="QJB68205.1"/>
    </source>
</evidence>
<evidence type="ECO:0000313" key="2">
    <source>
        <dbReference type="Proteomes" id="UP000501600"/>
    </source>
</evidence>
<evidence type="ECO:0008006" key="3">
    <source>
        <dbReference type="Google" id="ProtNLM"/>
    </source>
</evidence>
<reference evidence="1 2" key="1">
    <citation type="submission" date="2020-04" db="EMBL/GenBank/DDBJ databases">
        <title>Genome sequence for Sphingorhabdus sp. strain M1.</title>
        <authorList>
            <person name="Park S.-J."/>
        </authorList>
    </citation>
    <scope>NUCLEOTIDE SEQUENCE [LARGE SCALE GENOMIC DNA]</scope>
    <source>
        <strain evidence="1 2">JK6</strain>
    </source>
</reference>
<proteinExistence type="predicted"/>
<organism evidence="1 2">
    <name type="scientific">Parasphingorhabdus halotolerans</name>
    <dbReference type="NCBI Taxonomy" id="2725558"/>
    <lineage>
        <taxon>Bacteria</taxon>
        <taxon>Pseudomonadati</taxon>
        <taxon>Pseudomonadota</taxon>
        <taxon>Alphaproteobacteria</taxon>
        <taxon>Sphingomonadales</taxon>
        <taxon>Sphingomonadaceae</taxon>
        <taxon>Parasphingorhabdus</taxon>
    </lineage>
</organism>
<dbReference type="Proteomes" id="UP000501600">
    <property type="component" value="Chromosome"/>
</dbReference>
<accession>A0A6H2DJT3</accession>
<name>A0A6H2DJT3_9SPHN</name>
<dbReference type="AlphaFoldDB" id="A0A6H2DJT3"/>
<keyword evidence="2" id="KW-1185">Reference proteome</keyword>
<dbReference type="KEGG" id="phao:HF685_01890"/>
<dbReference type="RefSeq" id="WP_168818049.1">
    <property type="nucleotide sequence ID" value="NZ_CP051217.1"/>
</dbReference>
<sequence length="99" mass="11190">MTMIYGDNLQIDAHVKQCNSTNIICLVTTISDTIIKIDCAAQLNPDMPITLKIPGLSLITANLLWKKNDEYGCQIDYTFHPAVIKDMVRRLDRKRLVAV</sequence>